<dbReference type="KEGG" id="dps:DP0244"/>
<gene>
    <name evidence="1" type="ordered locus">DP0244</name>
</gene>
<dbReference type="HOGENOM" id="CLU_104969_0_0_7"/>
<dbReference type="AlphaFoldDB" id="Q6ARQ2"/>
<proteinExistence type="predicted"/>
<dbReference type="OrthoDB" id="6213638at2"/>
<accession>Q6ARQ2</accession>
<evidence type="ECO:0000313" key="2">
    <source>
        <dbReference type="Proteomes" id="UP000000602"/>
    </source>
</evidence>
<dbReference type="RefSeq" id="WP_011187489.1">
    <property type="nucleotide sequence ID" value="NC_006138.1"/>
</dbReference>
<evidence type="ECO:0000313" key="1">
    <source>
        <dbReference type="EMBL" id="CAG34973.1"/>
    </source>
</evidence>
<keyword evidence="2" id="KW-1185">Reference proteome</keyword>
<organism evidence="1 2">
    <name type="scientific">Desulfotalea psychrophila (strain LSv54 / DSM 12343)</name>
    <dbReference type="NCBI Taxonomy" id="177439"/>
    <lineage>
        <taxon>Bacteria</taxon>
        <taxon>Pseudomonadati</taxon>
        <taxon>Thermodesulfobacteriota</taxon>
        <taxon>Desulfobulbia</taxon>
        <taxon>Desulfobulbales</taxon>
        <taxon>Desulfocapsaceae</taxon>
        <taxon>Desulfotalea</taxon>
    </lineage>
</organism>
<dbReference type="EMBL" id="CR522870">
    <property type="protein sequence ID" value="CAG34973.1"/>
    <property type="molecule type" value="Genomic_DNA"/>
</dbReference>
<reference evidence="2" key="1">
    <citation type="journal article" date="2004" name="Environ. Microbiol.">
        <title>The genome of Desulfotalea psychrophila, a sulfate-reducing bacterium from permanently cold Arctic sediments.</title>
        <authorList>
            <person name="Rabus R."/>
            <person name="Ruepp A."/>
            <person name="Frickey T."/>
            <person name="Rattei T."/>
            <person name="Fartmann B."/>
            <person name="Stark M."/>
            <person name="Bauer M."/>
            <person name="Zibat A."/>
            <person name="Lombardot T."/>
            <person name="Becker I."/>
            <person name="Amann J."/>
            <person name="Gellner K."/>
            <person name="Teeling H."/>
            <person name="Leuschner W.D."/>
            <person name="Gloeckner F.-O."/>
            <person name="Lupas A.N."/>
            <person name="Amann R."/>
            <person name="Klenk H.-P."/>
        </authorList>
    </citation>
    <scope>NUCLEOTIDE SEQUENCE [LARGE SCALE GENOMIC DNA]</scope>
    <source>
        <strain evidence="2">DSM 12343 / LSv54</strain>
    </source>
</reference>
<evidence type="ECO:0008006" key="3">
    <source>
        <dbReference type="Google" id="ProtNLM"/>
    </source>
</evidence>
<dbReference type="Proteomes" id="UP000000602">
    <property type="component" value="Chromosome"/>
</dbReference>
<sequence>MKKISVSVVVGLLGITLYGCASVPLEKKDQLIAAAQSCLGSVDLPEGFSGKFELVEDAQLLGEALGAPNKGKLCQGRVYKSNKDGQIIIYRAWNSTNPNSKFGKWWAFQAPTGEIAQYRSGYEICYQWSPLDTLVSCTLKPESKVVVGTGQSAECSEYLSYPVSARQQIYIEDASASVTDCITLKGEFSWK</sequence>
<dbReference type="PROSITE" id="PS51257">
    <property type="entry name" value="PROKAR_LIPOPROTEIN"/>
    <property type="match status" value="1"/>
</dbReference>
<name>Q6ARQ2_DESPS</name>
<dbReference type="eggNOG" id="ENOG503027T">
    <property type="taxonomic scope" value="Bacteria"/>
</dbReference>
<protein>
    <recommendedName>
        <fullName evidence="3">Lipoprotein</fullName>
    </recommendedName>
</protein>